<evidence type="ECO:0000259" key="1">
    <source>
        <dbReference type="PROSITE" id="PS51709"/>
    </source>
</evidence>
<dbReference type="PANTHER" id="PTHR42714:SF2">
    <property type="entry name" value="TRNA MODIFICATION GTPASE GTPBP3, MITOCHONDRIAL"/>
    <property type="match status" value="1"/>
</dbReference>
<dbReference type="GO" id="GO:0030488">
    <property type="term" value="P:tRNA methylation"/>
    <property type="evidence" value="ECO:0007669"/>
    <property type="project" value="TreeGrafter"/>
</dbReference>
<evidence type="ECO:0000313" key="2">
    <source>
        <dbReference type="EMBL" id="AHM03455.1"/>
    </source>
</evidence>
<reference evidence="2 3" key="1">
    <citation type="submission" date="2013-03" db="EMBL/GenBank/DDBJ databases">
        <authorList>
            <person name="Fiebig A."/>
            <person name="Goeker M."/>
            <person name="Klenk H.-P.P."/>
        </authorList>
    </citation>
    <scope>NUCLEOTIDE SEQUENCE [LARGE SCALE GENOMIC DNA]</scope>
    <source>
        <strain evidence="3">DSM 19469</strain>
    </source>
</reference>
<dbReference type="EMBL" id="CP004372">
    <property type="protein sequence ID" value="AHM03455.1"/>
    <property type="molecule type" value="Genomic_DNA"/>
</dbReference>
<dbReference type="KEGG" id="red:roselon_01058"/>
<dbReference type="HOGENOM" id="CLU_019624_3_1_5"/>
<dbReference type="InterPro" id="IPR025867">
    <property type="entry name" value="MnmE_helical"/>
</dbReference>
<dbReference type="SUPFAM" id="SSF116878">
    <property type="entry name" value="TrmE connector domain"/>
    <property type="match status" value="1"/>
</dbReference>
<dbReference type="Proteomes" id="UP000019593">
    <property type="component" value="Chromosome"/>
</dbReference>
<dbReference type="InterPro" id="IPR006073">
    <property type="entry name" value="GTP-bd"/>
</dbReference>
<dbReference type="Gene3D" id="3.40.50.300">
    <property type="entry name" value="P-loop containing nucleotide triphosphate hydrolases"/>
    <property type="match status" value="1"/>
</dbReference>
<dbReference type="Pfam" id="PF01926">
    <property type="entry name" value="MMR_HSR1"/>
    <property type="match status" value="1"/>
</dbReference>
<keyword evidence="3" id="KW-1185">Reference proteome</keyword>
<proteinExistence type="predicted"/>
<dbReference type="InterPro" id="IPR027417">
    <property type="entry name" value="P-loop_NTPase"/>
</dbReference>
<dbReference type="SUPFAM" id="SSF52540">
    <property type="entry name" value="P-loop containing nucleoside triphosphate hydrolases"/>
    <property type="match status" value="1"/>
</dbReference>
<dbReference type="InterPro" id="IPR031168">
    <property type="entry name" value="G_TrmE"/>
</dbReference>
<accession>W8SLR4</accession>
<dbReference type="InterPro" id="IPR027368">
    <property type="entry name" value="MnmE_dom2"/>
</dbReference>
<dbReference type="Pfam" id="PF12631">
    <property type="entry name" value="MnmE_helical"/>
    <property type="match status" value="1"/>
</dbReference>
<dbReference type="Gene3D" id="1.20.120.430">
    <property type="entry name" value="tRNA modification GTPase MnmE domain 2"/>
    <property type="match status" value="1"/>
</dbReference>
<sequence length="314" mass="33918">MNDRLDLAQVEGLSDLIEAETEAQRQQAMRLYEGGLQETSEIWRRDLIRAAGLIEATIDFADEDVPVDVAPEVLDLLERTRSTIRREIEGSRIGERIREGFEVAILGAPNAGKSTLLNRIAKRDVAITSEIAGTTRDVIEVRVDLGGLPVVFLDTAGLRETEDQIEKIGVARARERAKAADLRVLLLSDDEADGSDVMCQGDIAVRSKGDLRDGDGISGLTGQGVDALLSSITAVLSERADKVATATTARHRHALQQAETELDVAEQLLVAEAGLPEFAAEHLRSAVTALDSLIGRVDVETVLGEIFANFCIGK</sequence>
<dbReference type="GO" id="GO:0005525">
    <property type="term" value="F:GTP binding"/>
    <property type="evidence" value="ECO:0007669"/>
    <property type="project" value="InterPro"/>
</dbReference>
<dbReference type="PANTHER" id="PTHR42714">
    <property type="entry name" value="TRNA MODIFICATION GTPASE GTPBP3"/>
    <property type="match status" value="1"/>
</dbReference>
<dbReference type="STRING" id="1294273.roselon_01058"/>
<protein>
    <submittedName>
        <fullName evidence="2">GTPase and tRNA-U34 5-formylation enzyme TrmE</fullName>
    </submittedName>
</protein>
<dbReference type="InterPro" id="IPR005225">
    <property type="entry name" value="Small_GTP-bd"/>
</dbReference>
<dbReference type="GO" id="GO:0005737">
    <property type="term" value="C:cytoplasm"/>
    <property type="evidence" value="ECO:0007669"/>
    <property type="project" value="TreeGrafter"/>
</dbReference>
<dbReference type="NCBIfam" id="TIGR00231">
    <property type="entry name" value="small_GTP"/>
    <property type="match status" value="1"/>
</dbReference>
<dbReference type="PROSITE" id="PS51709">
    <property type="entry name" value="G_TRME"/>
    <property type="match status" value="1"/>
</dbReference>
<name>W8SLR4_9RHOB</name>
<dbReference type="GO" id="GO:0002098">
    <property type="term" value="P:tRNA wobble uridine modification"/>
    <property type="evidence" value="ECO:0007669"/>
    <property type="project" value="TreeGrafter"/>
</dbReference>
<gene>
    <name evidence="2" type="ORF">roselon_01058</name>
</gene>
<feature type="domain" description="TrmE-type G" evidence="1">
    <location>
        <begin position="100"/>
        <end position="237"/>
    </location>
</feature>
<dbReference type="eggNOG" id="COG0486">
    <property type="taxonomic scope" value="Bacteria"/>
</dbReference>
<organism evidence="2 3">
    <name type="scientific">Roseicyclus elongatus DSM 19469</name>
    <dbReference type="NCBI Taxonomy" id="1294273"/>
    <lineage>
        <taxon>Bacteria</taxon>
        <taxon>Pseudomonadati</taxon>
        <taxon>Pseudomonadota</taxon>
        <taxon>Alphaproteobacteria</taxon>
        <taxon>Rhodobacterales</taxon>
        <taxon>Roseobacteraceae</taxon>
        <taxon>Roseicyclus</taxon>
    </lineage>
</organism>
<dbReference type="CDD" id="cd04164">
    <property type="entry name" value="trmE"/>
    <property type="match status" value="1"/>
</dbReference>
<evidence type="ECO:0000313" key="3">
    <source>
        <dbReference type="Proteomes" id="UP000019593"/>
    </source>
</evidence>
<dbReference type="PATRIC" id="fig|1294273.3.peg.1036"/>
<dbReference type="AlphaFoldDB" id="W8SLR4"/>